<evidence type="ECO:0000256" key="1">
    <source>
        <dbReference type="ARBA" id="ARBA00004651"/>
    </source>
</evidence>
<feature type="transmembrane region" description="Helical" evidence="12">
    <location>
        <begin position="82"/>
        <end position="102"/>
    </location>
</feature>
<evidence type="ECO:0000256" key="4">
    <source>
        <dbReference type="ARBA" id="ARBA00022475"/>
    </source>
</evidence>
<evidence type="ECO:0000256" key="6">
    <source>
        <dbReference type="ARBA" id="ARBA00022781"/>
    </source>
</evidence>
<feature type="region of interest" description="Disordered" evidence="11">
    <location>
        <begin position="492"/>
        <end position="531"/>
    </location>
</feature>
<keyword evidence="6" id="KW-0375">Hydrogen ion transport</keyword>
<dbReference type="GO" id="GO:1902600">
    <property type="term" value="P:proton transmembrane transport"/>
    <property type="evidence" value="ECO:0000318"/>
    <property type="project" value="GO_Central"/>
</dbReference>
<proteinExistence type="inferred from homology"/>
<keyword evidence="5 12" id="KW-0812">Transmembrane</keyword>
<dbReference type="GO" id="GO:0045299">
    <property type="term" value="P:otolith mineralization"/>
    <property type="evidence" value="ECO:0000318"/>
    <property type="project" value="GO_Central"/>
</dbReference>
<feature type="transmembrane region" description="Helical" evidence="12">
    <location>
        <begin position="55"/>
        <end position="76"/>
    </location>
</feature>
<dbReference type="Proteomes" id="UP000186698">
    <property type="component" value="Chromosome 1S"/>
</dbReference>
<evidence type="ECO:0000256" key="7">
    <source>
        <dbReference type="ARBA" id="ARBA00022989"/>
    </source>
</evidence>
<keyword evidence="10" id="KW-0407">Ion channel</keyword>
<protein>
    <submittedName>
        <fullName evidence="14">Proton channel OTOP1</fullName>
    </submittedName>
</protein>
<dbReference type="OrthoDB" id="6429739at2759"/>
<dbReference type="GeneID" id="108704174"/>
<evidence type="ECO:0000313" key="13">
    <source>
        <dbReference type="Proteomes" id="UP000186698"/>
    </source>
</evidence>
<sequence>MMTIAKMPNAVDSVPQEKVPGSVDDLPLPLELELEMEHEILEKIYKHSEITSSQYGINVFIIGLFLLLACSIQVVGVSERDLKIFLIILMLIQILWMLWYILRNSTKKSAQKEKDGHAGARWLRCGISFFALTTTAMDALKLGYFVGYRDCMPLADAVYPVVHVIHTLFQVYFLWFHSQDVINSYKTLERFGLIHSVFTNLLLWASAVATESKHQLAEHMGRLSSLGFVNISFEEINPLCNCTTGICHEFSKGIYYIYPFNIEYHILASAMLYVLWKNIGNHIKHHVNKRSFDLHGVAFGTFLGLIVLAATIGAVFIYICRIGRSKTSSESALTIYYWYSITVLFAMSLATVIGLILYKMENKPTVQAHSPSIKLDANLLVGAASGSWITSWGSILALTFSGSYQTYTWFNLPYSVLVIVQKYVQNIFIIDYLYCENKHPDGIVDDIEIPVPIFPSEAVLSENRTTIEAFTDEVKEKKDKDGNIGNIILEDNTAEKNSPDNNAKNNFIDNSNEKDKTQSVQPPDNPTSSNKLRDSRFRKVLLKNLTIFLFLCNISLWIPPAFGCRPQYDNGLEALVYGFSPWIILVDIALPFSIFYRMHSVYSLFDVYCKI</sequence>
<keyword evidence="7 12" id="KW-1133">Transmembrane helix</keyword>
<feature type="transmembrane region" description="Helical" evidence="12">
    <location>
        <begin position="574"/>
        <end position="596"/>
    </location>
</feature>
<evidence type="ECO:0000256" key="5">
    <source>
        <dbReference type="ARBA" id="ARBA00022692"/>
    </source>
</evidence>
<dbReference type="CTD" id="108704174"/>
<dbReference type="RefSeq" id="XP_018096110.2">
    <property type="nucleotide sequence ID" value="XM_018240621.2"/>
</dbReference>
<feature type="transmembrane region" description="Helical" evidence="12">
    <location>
        <begin position="540"/>
        <end position="562"/>
    </location>
</feature>
<dbReference type="GO" id="GO:0032475">
    <property type="term" value="P:otolith formation"/>
    <property type="evidence" value="ECO:0000318"/>
    <property type="project" value="GO_Central"/>
</dbReference>
<evidence type="ECO:0000256" key="12">
    <source>
        <dbReference type="SAM" id="Phobius"/>
    </source>
</evidence>
<organism evidence="13 14">
    <name type="scientific">Xenopus laevis</name>
    <name type="common">African clawed frog</name>
    <dbReference type="NCBI Taxonomy" id="8355"/>
    <lineage>
        <taxon>Eukaryota</taxon>
        <taxon>Metazoa</taxon>
        <taxon>Chordata</taxon>
        <taxon>Craniata</taxon>
        <taxon>Vertebrata</taxon>
        <taxon>Euteleostomi</taxon>
        <taxon>Amphibia</taxon>
        <taxon>Batrachia</taxon>
        <taxon>Anura</taxon>
        <taxon>Pipoidea</taxon>
        <taxon>Pipidae</taxon>
        <taxon>Xenopodinae</taxon>
        <taxon>Xenopus</taxon>
        <taxon>Xenopus</taxon>
    </lineage>
</organism>
<evidence type="ECO:0000256" key="8">
    <source>
        <dbReference type="ARBA" id="ARBA00023065"/>
    </source>
</evidence>
<feature type="transmembrane region" description="Helical" evidence="12">
    <location>
        <begin position="297"/>
        <end position="319"/>
    </location>
</feature>
<comment type="subcellular location">
    <subcellularLocation>
        <location evidence="1">Cell membrane</location>
        <topology evidence="1">Multi-pass membrane protein</topology>
    </subcellularLocation>
</comment>
<reference evidence="14" key="1">
    <citation type="submission" date="2025-08" db="UniProtKB">
        <authorList>
            <consortium name="RefSeq"/>
        </authorList>
    </citation>
    <scope>IDENTIFICATION</scope>
    <source>
        <strain evidence="14">J_2021</strain>
        <tissue evidence="14">Erythrocytes</tissue>
    </source>
</reference>
<dbReference type="KEGG" id="xla:108704174"/>
<evidence type="ECO:0000256" key="3">
    <source>
        <dbReference type="ARBA" id="ARBA00022448"/>
    </source>
</evidence>
<evidence type="ECO:0000256" key="9">
    <source>
        <dbReference type="ARBA" id="ARBA00023136"/>
    </source>
</evidence>
<feature type="transmembrane region" description="Helical" evidence="12">
    <location>
        <begin position="255"/>
        <end position="276"/>
    </location>
</feature>
<feature type="transmembrane region" description="Helical" evidence="12">
    <location>
        <begin position="335"/>
        <end position="358"/>
    </location>
</feature>
<dbReference type="PANTHER" id="PTHR21522:SF66">
    <property type="entry name" value="OTOPETRIN-1 GENE 2"/>
    <property type="match status" value="1"/>
</dbReference>
<evidence type="ECO:0000256" key="10">
    <source>
        <dbReference type="ARBA" id="ARBA00023303"/>
    </source>
</evidence>
<evidence type="ECO:0000256" key="11">
    <source>
        <dbReference type="SAM" id="MobiDB-lite"/>
    </source>
</evidence>
<feature type="compositionally biased region" description="Polar residues" evidence="11">
    <location>
        <begin position="518"/>
        <end position="530"/>
    </location>
</feature>
<keyword evidence="3" id="KW-0813">Transport</keyword>
<gene>
    <name evidence="14" type="primary">otop1.2.S</name>
</gene>
<dbReference type="InterPro" id="IPR004878">
    <property type="entry name" value="Otopetrin"/>
</dbReference>
<feature type="transmembrane region" description="Helical" evidence="12">
    <location>
        <begin position="122"/>
        <end position="145"/>
    </location>
</feature>
<feature type="transmembrane region" description="Helical" evidence="12">
    <location>
        <begin position="157"/>
        <end position="176"/>
    </location>
</feature>
<keyword evidence="8" id="KW-0406">Ion transport</keyword>
<keyword evidence="4" id="KW-1003">Cell membrane</keyword>
<name>A0A8J0TWA4_XENLA</name>
<dbReference type="AlphaFoldDB" id="A0A8J0TWA4"/>
<feature type="compositionally biased region" description="Polar residues" evidence="11">
    <location>
        <begin position="499"/>
        <end position="510"/>
    </location>
</feature>
<evidence type="ECO:0000313" key="14">
    <source>
        <dbReference type="RefSeq" id="XP_018096110.2"/>
    </source>
</evidence>
<dbReference type="Pfam" id="PF03189">
    <property type="entry name" value="Otopetrin"/>
    <property type="match status" value="3"/>
</dbReference>
<keyword evidence="9 12" id="KW-0472">Membrane</keyword>
<accession>A0A8J0TWA4</accession>
<dbReference type="GO" id="GO:0005886">
    <property type="term" value="C:plasma membrane"/>
    <property type="evidence" value="ECO:0000318"/>
    <property type="project" value="GO_Central"/>
</dbReference>
<dbReference type="GO" id="GO:0015252">
    <property type="term" value="F:proton channel activity"/>
    <property type="evidence" value="ECO:0000318"/>
    <property type="project" value="GO_Central"/>
</dbReference>
<comment type="similarity">
    <text evidence="2">Belongs to the otopetrin family.</text>
</comment>
<keyword evidence="13" id="KW-1185">Reference proteome</keyword>
<feature type="transmembrane region" description="Helical" evidence="12">
    <location>
        <begin position="188"/>
        <end position="207"/>
    </location>
</feature>
<dbReference type="GO" id="GO:0042802">
    <property type="term" value="F:identical protein binding"/>
    <property type="evidence" value="ECO:0000318"/>
    <property type="project" value="GO_Central"/>
</dbReference>
<dbReference type="PANTHER" id="PTHR21522">
    <property type="entry name" value="PROTON CHANNEL OTOP"/>
    <property type="match status" value="1"/>
</dbReference>
<evidence type="ECO:0000256" key="2">
    <source>
        <dbReference type="ARBA" id="ARBA00006513"/>
    </source>
</evidence>